<evidence type="ECO:0000259" key="1">
    <source>
        <dbReference type="Pfam" id="PF07727"/>
    </source>
</evidence>
<proteinExistence type="predicted"/>
<dbReference type="AlphaFoldDB" id="A0A151RXS2"/>
<accession>A0A151RXS2</accession>
<reference evidence="2" key="1">
    <citation type="journal article" date="2012" name="Nat. Biotechnol.">
        <title>Draft genome sequence of pigeonpea (Cajanus cajan), an orphan legume crop of resource-poor farmers.</title>
        <authorList>
            <person name="Varshney R.K."/>
            <person name="Chen W."/>
            <person name="Li Y."/>
            <person name="Bharti A.K."/>
            <person name="Saxena R.K."/>
            <person name="Schlueter J.A."/>
            <person name="Donoghue M.T."/>
            <person name="Azam S."/>
            <person name="Fan G."/>
            <person name="Whaley A.M."/>
            <person name="Farmer A.D."/>
            <person name="Sheridan J."/>
            <person name="Iwata A."/>
            <person name="Tuteja R."/>
            <person name="Penmetsa R.V."/>
            <person name="Wu W."/>
            <person name="Upadhyaya H.D."/>
            <person name="Yang S.P."/>
            <person name="Shah T."/>
            <person name="Saxena K.B."/>
            <person name="Michael T."/>
            <person name="McCombie W.R."/>
            <person name="Yang B."/>
            <person name="Zhang G."/>
            <person name="Yang H."/>
            <person name="Wang J."/>
            <person name="Spillane C."/>
            <person name="Cook D.R."/>
            <person name="May G.D."/>
            <person name="Xu X."/>
            <person name="Jackson S.A."/>
        </authorList>
    </citation>
    <scope>NUCLEOTIDE SEQUENCE [LARGE SCALE GENOMIC DNA]</scope>
</reference>
<dbReference type="STRING" id="3821.A0A151RXS2"/>
<dbReference type="EMBL" id="KQ483530">
    <property type="protein sequence ID" value="KYP47350.1"/>
    <property type="molecule type" value="Genomic_DNA"/>
</dbReference>
<dbReference type="Gramene" id="C.cajan_33802.t">
    <property type="protein sequence ID" value="C.cajan_33802.t.cds1"/>
    <property type="gene ID" value="C.cajan_33802"/>
</dbReference>
<keyword evidence="3" id="KW-1185">Reference proteome</keyword>
<gene>
    <name evidence="2" type="ORF">KK1_031033</name>
</gene>
<dbReference type="SUPFAM" id="SSF56672">
    <property type="entry name" value="DNA/RNA polymerases"/>
    <property type="match status" value="1"/>
</dbReference>
<protein>
    <submittedName>
        <fullName evidence="2">Transposon Ty5-1 protein YCL074W family</fullName>
    </submittedName>
</protein>
<evidence type="ECO:0000313" key="3">
    <source>
        <dbReference type="Proteomes" id="UP000075243"/>
    </source>
</evidence>
<name>A0A151RXS2_CAJCA</name>
<organism evidence="2 3">
    <name type="scientific">Cajanus cajan</name>
    <name type="common">Pigeon pea</name>
    <name type="synonym">Cajanus indicus</name>
    <dbReference type="NCBI Taxonomy" id="3821"/>
    <lineage>
        <taxon>Eukaryota</taxon>
        <taxon>Viridiplantae</taxon>
        <taxon>Streptophyta</taxon>
        <taxon>Embryophyta</taxon>
        <taxon>Tracheophyta</taxon>
        <taxon>Spermatophyta</taxon>
        <taxon>Magnoliopsida</taxon>
        <taxon>eudicotyledons</taxon>
        <taxon>Gunneridae</taxon>
        <taxon>Pentapetalae</taxon>
        <taxon>rosids</taxon>
        <taxon>fabids</taxon>
        <taxon>Fabales</taxon>
        <taxon>Fabaceae</taxon>
        <taxon>Papilionoideae</taxon>
        <taxon>50 kb inversion clade</taxon>
        <taxon>NPAAA clade</taxon>
        <taxon>indigoferoid/millettioid clade</taxon>
        <taxon>Phaseoleae</taxon>
        <taxon>Cajanus</taxon>
    </lineage>
</organism>
<feature type="domain" description="Reverse transcriptase Ty1/copia-type" evidence="1">
    <location>
        <begin position="1"/>
        <end position="116"/>
    </location>
</feature>
<dbReference type="Pfam" id="PF07727">
    <property type="entry name" value="RVT_2"/>
    <property type="match status" value="1"/>
</dbReference>
<dbReference type="InterPro" id="IPR013103">
    <property type="entry name" value="RVT_2"/>
</dbReference>
<sequence>MDVKSVFLNDFIQEEVYVHQPPGSVDNKFPKHVFKLKNTLYGLKHAPSFWYKRLSKFLLDNDYVKGTVDNTLFVEKFGNDTMFVNIYVDDIIFGAINPSLCQEFVKTMQDDFEMSMME</sequence>
<dbReference type="Proteomes" id="UP000075243">
    <property type="component" value="Unassembled WGS sequence"/>
</dbReference>
<dbReference type="InterPro" id="IPR043502">
    <property type="entry name" value="DNA/RNA_pol_sf"/>
</dbReference>
<evidence type="ECO:0000313" key="2">
    <source>
        <dbReference type="EMBL" id="KYP47350.1"/>
    </source>
</evidence>